<dbReference type="InterPro" id="IPR008988">
    <property type="entry name" value="Transcriptional_repressor_C"/>
</dbReference>
<sequence length="76" mass="8282">MKRLSQIEEGKLVKIVGCETGKGLKRRLEGLGLTSGRTVKVLKNGWGPLLIEVLGRKIGIGRGQAEKILVEEVKES</sequence>
<evidence type="ECO:0000313" key="4">
    <source>
        <dbReference type="Proteomes" id="UP000606463"/>
    </source>
</evidence>
<dbReference type="Pfam" id="PF04023">
    <property type="entry name" value="FeoA"/>
    <property type="match status" value="1"/>
</dbReference>
<dbReference type="AlphaFoldDB" id="A0A9D0YPM4"/>
<dbReference type="Proteomes" id="UP000606463">
    <property type="component" value="Unassembled WGS sequence"/>
</dbReference>
<dbReference type="GO" id="GO:0046914">
    <property type="term" value="F:transition metal ion binding"/>
    <property type="evidence" value="ECO:0007669"/>
    <property type="project" value="InterPro"/>
</dbReference>
<dbReference type="PANTHER" id="PTHR43151">
    <property type="entry name" value="FEOA FAMILY PROTEIN"/>
    <property type="match status" value="1"/>
</dbReference>
<comment type="caution">
    <text evidence="3">The sequence shown here is derived from an EMBL/GenBank/DDBJ whole genome shotgun (WGS) entry which is preliminary data.</text>
</comment>
<gene>
    <name evidence="3" type="ORF">EYH37_04120</name>
</gene>
<reference evidence="3" key="1">
    <citation type="journal article" date="2020" name="ISME J.">
        <title>Gammaproteobacteria mediating utilization of methyl-, sulfur- and petroleum organic compounds in deep ocean hydrothermal plumes.</title>
        <authorList>
            <person name="Zhou Z."/>
            <person name="Liu Y."/>
            <person name="Pan J."/>
            <person name="Cron B.R."/>
            <person name="Toner B.M."/>
            <person name="Anantharaman K."/>
            <person name="Breier J.A."/>
            <person name="Dick G.J."/>
            <person name="Li M."/>
        </authorList>
    </citation>
    <scope>NUCLEOTIDE SEQUENCE</scope>
    <source>
        <strain evidence="3">SZUA-1501</strain>
    </source>
</reference>
<evidence type="ECO:0000256" key="1">
    <source>
        <dbReference type="ARBA" id="ARBA00023004"/>
    </source>
</evidence>
<dbReference type="PANTHER" id="PTHR43151:SF1">
    <property type="entry name" value="SSR2333 PROTEIN"/>
    <property type="match status" value="1"/>
</dbReference>
<organism evidence="3 4">
    <name type="scientific">Aquifex aeolicus</name>
    <dbReference type="NCBI Taxonomy" id="63363"/>
    <lineage>
        <taxon>Bacteria</taxon>
        <taxon>Pseudomonadati</taxon>
        <taxon>Aquificota</taxon>
        <taxon>Aquificia</taxon>
        <taxon>Aquificales</taxon>
        <taxon>Aquificaceae</taxon>
        <taxon>Aquifex</taxon>
    </lineage>
</organism>
<protein>
    <submittedName>
        <fullName evidence="3">Ferrous iron transport protein A</fullName>
    </submittedName>
</protein>
<feature type="domain" description="Ferrous iron transporter FeoA-like" evidence="2">
    <location>
        <begin position="2"/>
        <end position="72"/>
    </location>
</feature>
<dbReference type="SMART" id="SM00899">
    <property type="entry name" value="FeoA"/>
    <property type="match status" value="1"/>
</dbReference>
<dbReference type="InterPro" id="IPR038157">
    <property type="entry name" value="FeoA_core_dom"/>
</dbReference>
<dbReference type="InterPro" id="IPR007167">
    <property type="entry name" value="Fe-transptr_FeoA-like"/>
</dbReference>
<dbReference type="Gene3D" id="2.30.30.90">
    <property type="match status" value="1"/>
</dbReference>
<evidence type="ECO:0000259" key="2">
    <source>
        <dbReference type="SMART" id="SM00899"/>
    </source>
</evidence>
<name>A0A9D0YPM4_AQUAO</name>
<accession>A0A9D0YPM4</accession>
<evidence type="ECO:0000313" key="3">
    <source>
        <dbReference type="EMBL" id="HIP98532.1"/>
    </source>
</evidence>
<dbReference type="EMBL" id="DQVE01000044">
    <property type="protein sequence ID" value="HIP98532.1"/>
    <property type="molecule type" value="Genomic_DNA"/>
</dbReference>
<keyword evidence="1" id="KW-0408">Iron</keyword>
<dbReference type="SUPFAM" id="SSF50037">
    <property type="entry name" value="C-terminal domain of transcriptional repressors"/>
    <property type="match status" value="1"/>
</dbReference>
<proteinExistence type="predicted"/>
<dbReference type="InterPro" id="IPR053184">
    <property type="entry name" value="FeoA-like"/>
</dbReference>